<feature type="domain" description="Matrin-type" evidence="8">
    <location>
        <begin position="29"/>
        <end position="60"/>
    </location>
</feature>
<dbReference type="PANTHER" id="PTHR13173:SF10">
    <property type="entry name" value="WW DOMAIN-BINDING PROTEIN 4"/>
    <property type="match status" value="1"/>
</dbReference>
<evidence type="ECO:0000313" key="9">
    <source>
        <dbReference type="EMBL" id="TRY54016.1"/>
    </source>
</evidence>
<dbReference type="PANTHER" id="PTHR13173">
    <property type="entry name" value="WW DOMAIN BINDING PROTEIN 4"/>
    <property type="match status" value="1"/>
</dbReference>
<sequence length="460" mass="51410">MRTEEEHCSRLKRCVFECRADYWKSQPRKFCQYCKCWIADNKPSVEFHERGKNHKENVAAKIQEIRKKSVTQAKQEKKRSKVFSAMEEAAMKAYEEDLRRLAAGPGEGSDSPSAGLAQIAFKYSLPCTLLKLCVLLVAAEAVPTPEPPSKKDKKPKIHSPMTSSTGGVRTDPTPSQGSRGEDSWIGGIAEDGTVYYYNTSTGESQWEKPSGFVGKGLPWRSGLMQNPPGSQWTEAVSPDGYTYYYNSQTGQSTWDKPEGYHRGEEISPPGVDSAPNVATKAPEASSNQPPHQSKEPPEPENSKTSSTPKISFRKRTSDEFQESVSTMEEKGLEEGETSGGTEAADEGTSGDLRVADPVIPPLKKDSVSVKRVRRSNPYGIWERIQKKPDPYECVDLQLPQHDWGTPQQEPPQIPEEPRVPIKFTERSVSLGEEFGIEVEFKRRKPLAGRSRNLRERDIDD</sequence>
<keyword evidence="4" id="KW-0862">Zinc</keyword>
<evidence type="ECO:0000256" key="1">
    <source>
        <dbReference type="ARBA" id="ARBA00004123"/>
    </source>
</evidence>
<dbReference type="SMART" id="SM00451">
    <property type="entry name" value="ZnF_U1"/>
    <property type="match status" value="1"/>
</dbReference>
<dbReference type="AlphaFoldDB" id="A0A553MLF7"/>
<dbReference type="GO" id="GO:0000398">
    <property type="term" value="P:mRNA splicing, via spliceosome"/>
    <property type="evidence" value="ECO:0007669"/>
    <property type="project" value="InterPro"/>
</dbReference>
<dbReference type="GO" id="GO:0008270">
    <property type="term" value="F:zinc ion binding"/>
    <property type="evidence" value="ECO:0007669"/>
    <property type="project" value="UniProtKB-KW"/>
</dbReference>
<dbReference type="InterPro" id="IPR036236">
    <property type="entry name" value="Znf_C2H2_sf"/>
</dbReference>
<feature type="compositionally biased region" description="Basic and acidic residues" evidence="6">
    <location>
        <begin position="292"/>
        <end position="301"/>
    </location>
</feature>
<dbReference type="SUPFAM" id="SSF51045">
    <property type="entry name" value="WW domain"/>
    <property type="match status" value="2"/>
</dbReference>
<feature type="compositionally biased region" description="Basic and acidic residues" evidence="6">
    <location>
        <begin position="255"/>
        <end position="265"/>
    </location>
</feature>
<comment type="caution">
    <text evidence="9">The sequence shown here is derived from an EMBL/GenBank/DDBJ whole genome shotgun (WGS) entry which is preliminary data.</text>
</comment>
<dbReference type="InterPro" id="IPR040023">
    <property type="entry name" value="WBP4"/>
</dbReference>
<feature type="domain" description="WW" evidence="7">
    <location>
        <begin position="178"/>
        <end position="211"/>
    </location>
</feature>
<evidence type="ECO:0008006" key="11">
    <source>
        <dbReference type="Google" id="ProtNLM"/>
    </source>
</evidence>
<dbReference type="STRING" id="623744.A0A553MLF7"/>
<dbReference type="InterPro" id="IPR000690">
    <property type="entry name" value="Matrin/U1-C_Znf_C2H2"/>
</dbReference>
<evidence type="ECO:0000256" key="3">
    <source>
        <dbReference type="ARBA" id="ARBA00022771"/>
    </source>
</evidence>
<evidence type="ECO:0000256" key="6">
    <source>
        <dbReference type="SAM" id="MobiDB-lite"/>
    </source>
</evidence>
<feature type="region of interest" description="Disordered" evidence="6">
    <location>
        <begin position="247"/>
        <end position="359"/>
    </location>
</feature>
<dbReference type="InterPro" id="IPR036020">
    <property type="entry name" value="WW_dom_sf"/>
</dbReference>
<dbReference type="Gene3D" id="3.30.160.60">
    <property type="entry name" value="Classic Zinc Finger"/>
    <property type="match status" value="1"/>
</dbReference>
<evidence type="ECO:0000259" key="7">
    <source>
        <dbReference type="PROSITE" id="PS50020"/>
    </source>
</evidence>
<keyword evidence="10" id="KW-1185">Reference proteome</keyword>
<dbReference type="GO" id="GO:0071011">
    <property type="term" value="C:precatalytic spliceosome"/>
    <property type="evidence" value="ECO:0007669"/>
    <property type="project" value="TreeGrafter"/>
</dbReference>
<dbReference type="InterPro" id="IPR001202">
    <property type="entry name" value="WW_dom"/>
</dbReference>
<dbReference type="OrthoDB" id="191651at2759"/>
<dbReference type="GO" id="GO:0003723">
    <property type="term" value="F:RNA binding"/>
    <property type="evidence" value="ECO:0007669"/>
    <property type="project" value="TreeGrafter"/>
</dbReference>
<feature type="compositionally biased region" description="Polar residues" evidence="6">
    <location>
        <begin position="160"/>
        <end position="178"/>
    </location>
</feature>
<keyword evidence="2" id="KW-0479">Metal-binding</keyword>
<organism evidence="9 10">
    <name type="scientific">Danionella cerebrum</name>
    <dbReference type="NCBI Taxonomy" id="2873325"/>
    <lineage>
        <taxon>Eukaryota</taxon>
        <taxon>Metazoa</taxon>
        <taxon>Chordata</taxon>
        <taxon>Craniata</taxon>
        <taxon>Vertebrata</taxon>
        <taxon>Euteleostomi</taxon>
        <taxon>Actinopterygii</taxon>
        <taxon>Neopterygii</taxon>
        <taxon>Teleostei</taxon>
        <taxon>Ostariophysi</taxon>
        <taxon>Cypriniformes</taxon>
        <taxon>Danionidae</taxon>
        <taxon>Danioninae</taxon>
        <taxon>Danionella</taxon>
    </lineage>
</organism>
<dbReference type="SUPFAM" id="SSF57667">
    <property type="entry name" value="beta-beta-alpha zinc fingers"/>
    <property type="match status" value="1"/>
</dbReference>
<proteinExistence type="predicted"/>
<dbReference type="InterPro" id="IPR013085">
    <property type="entry name" value="U1-CZ_Znf_C2H2"/>
</dbReference>
<evidence type="ECO:0000256" key="4">
    <source>
        <dbReference type="ARBA" id="ARBA00022833"/>
    </source>
</evidence>
<dbReference type="Pfam" id="PF06220">
    <property type="entry name" value="zf-U1"/>
    <property type="match status" value="1"/>
</dbReference>
<keyword evidence="3" id="KW-0863">Zinc-finger</keyword>
<name>A0A553MLF7_9TELE</name>
<accession>A0A553MLF7</accession>
<dbReference type="Proteomes" id="UP000316079">
    <property type="component" value="Unassembled WGS sequence"/>
</dbReference>
<feature type="domain" description="WW" evidence="7">
    <location>
        <begin position="226"/>
        <end position="259"/>
    </location>
</feature>
<protein>
    <recommendedName>
        <fullName evidence="11">WW domain-binding protein 4</fullName>
    </recommendedName>
</protein>
<keyword evidence="5" id="KW-0539">Nucleus</keyword>
<gene>
    <name evidence="9" type="ORF">DNTS_003499</name>
</gene>
<dbReference type="Gene3D" id="2.20.70.10">
    <property type="match status" value="2"/>
</dbReference>
<dbReference type="SMART" id="SM00456">
    <property type="entry name" value="WW"/>
    <property type="match status" value="2"/>
</dbReference>
<evidence type="ECO:0000259" key="8">
    <source>
        <dbReference type="PROSITE" id="PS50171"/>
    </source>
</evidence>
<dbReference type="PROSITE" id="PS50171">
    <property type="entry name" value="ZF_MATRIN"/>
    <property type="match status" value="1"/>
</dbReference>
<dbReference type="InterPro" id="IPR003604">
    <property type="entry name" value="Matrin/U1-like-C_Znf_C2H2"/>
</dbReference>
<dbReference type="PROSITE" id="PS01159">
    <property type="entry name" value="WW_DOMAIN_1"/>
    <property type="match status" value="2"/>
</dbReference>
<dbReference type="CDD" id="cd00201">
    <property type="entry name" value="WW"/>
    <property type="match status" value="2"/>
</dbReference>
<dbReference type="Pfam" id="PF00397">
    <property type="entry name" value="WW"/>
    <property type="match status" value="2"/>
</dbReference>
<comment type="subcellular location">
    <subcellularLocation>
        <location evidence="1">Nucleus</location>
    </subcellularLocation>
</comment>
<evidence type="ECO:0000313" key="10">
    <source>
        <dbReference type="Proteomes" id="UP000316079"/>
    </source>
</evidence>
<evidence type="ECO:0000256" key="5">
    <source>
        <dbReference type="ARBA" id="ARBA00023242"/>
    </source>
</evidence>
<feature type="region of interest" description="Disordered" evidence="6">
    <location>
        <begin position="143"/>
        <end position="186"/>
    </location>
</feature>
<dbReference type="EMBL" id="SRMA01027388">
    <property type="protein sequence ID" value="TRY54016.1"/>
    <property type="molecule type" value="Genomic_DNA"/>
</dbReference>
<dbReference type="PROSITE" id="PS50020">
    <property type="entry name" value="WW_DOMAIN_2"/>
    <property type="match status" value="2"/>
</dbReference>
<evidence type="ECO:0000256" key="2">
    <source>
        <dbReference type="ARBA" id="ARBA00022723"/>
    </source>
</evidence>
<reference evidence="9 10" key="1">
    <citation type="journal article" date="2019" name="Sci. Data">
        <title>Hybrid genome assembly and annotation of Danionella translucida.</title>
        <authorList>
            <person name="Kadobianskyi M."/>
            <person name="Schulze L."/>
            <person name="Schuelke M."/>
            <person name="Judkewitz B."/>
        </authorList>
    </citation>
    <scope>NUCLEOTIDE SEQUENCE [LARGE SCALE GENOMIC DNA]</scope>
    <source>
        <strain evidence="9 10">Bolton</strain>
    </source>
</reference>